<proteinExistence type="predicted"/>
<accession>A0A8R1I3T2</accession>
<dbReference type="AlphaFoldDB" id="A0A8R1I3T2"/>
<reference evidence="4" key="1">
    <citation type="submission" date="2010-08" db="EMBL/GenBank/DDBJ databases">
        <authorList>
            <consortium name="Caenorhabditis japonica Sequencing Consortium"/>
            <person name="Wilson R.K."/>
        </authorList>
    </citation>
    <scope>NUCLEOTIDE SEQUENCE [LARGE SCALE GENOMIC DNA]</scope>
    <source>
        <strain evidence="4">DF5081</strain>
    </source>
</reference>
<feature type="transmembrane region" description="Helical" evidence="2">
    <location>
        <begin position="6"/>
        <end position="24"/>
    </location>
</feature>
<protein>
    <submittedName>
        <fullName evidence="3">Uncharacterized protein</fullName>
    </submittedName>
</protein>
<evidence type="ECO:0000256" key="2">
    <source>
        <dbReference type="SAM" id="Phobius"/>
    </source>
</evidence>
<keyword evidence="2" id="KW-0472">Membrane</keyword>
<keyword evidence="2" id="KW-0812">Transmembrane</keyword>
<name>A0A8R1I3T2_CAEJA</name>
<reference evidence="3" key="2">
    <citation type="submission" date="2022-06" db="UniProtKB">
        <authorList>
            <consortium name="EnsemblMetazoa"/>
        </authorList>
    </citation>
    <scope>IDENTIFICATION</scope>
    <source>
        <strain evidence="3">DF5081</strain>
    </source>
</reference>
<keyword evidence="2" id="KW-1133">Transmembrane helix</keyword>
<evidence type="ECO:0000313" key="3">
    <source>
        <dbReference type="EnsemblMetazoa" id="CJA21040.1"/>
    </source>
</evidence>
<dbReference type="EnsemblMetazoa" id="CJA21040.1">
    <property type="protein sequence ID" value="CJA21040.1"/>
    <property type="gene ID" value="WBGene00176612"/>
</dbReference>
<evidence type="ECO:0000256" key="1">
    <source>
        <dbReference type="SAM" id="MobiDB-lite"/>
    </source>
</evidence>
<feature type="region of interest" description="Disordered" evidence="1">
    <location>
        <begin position="40"/>
        <end position="70"/>
    </location>
</feature>
<evidence type="ECO:0000313" key="4">
    <source>
        <dbReference type="Proteomes" id="UP000005237"/>
    </source>
</evidence>
<sequence>MTLSDIFPIFIAAAALWILVYCILMTQKIFMDSQYQEIQPKNRGEDEDAEEHAPHPPVSPVHPNESHKHDHTERTFFAYYL</sequence>
<keyword evidence="4" id="KW-1185">Reference proteome</keyword>
<organism evidence="3 4">
    <name type="scientific">Caenorhabditis japonica</name>
    <dbReference type="NCBI Taxonomy" id="281687"/>
    <lineage>
        <taxon>Eukaryota</taxon>
        <taxon>Metazoa</taxon>
        <taxon>Ecdysozoa</taxon>
        <taxon>Nematoda</taxon>
        <taxon>Chromadorea</taxon>
        <taxon>Rhabditida</taxon>
        <taxon>Rhabditina</taxon>
        <taxon>Rhabditomorpha</taxon>
        <taxon>Rhabditoidea</taxon>
        <taxon>Rhabditidae</taxon>
        <taxon>Peloderinae</taxon>
        <taxon>Caenorhabditis</taxon>
    </lineage>
</organism>
<dbReference type="Proteomes" id="UP000005237">
    <property type="component" value="Unassembled WGS sequence"/>
</dbReference>